<evidence type="ECO:0000256" key="7">
    <source>
        <dbReference type="ARBA" id="ARBA00022771"/>
    </source>
</evidence>
<accession>A0A2H1VD27</accession>
<dbReference type="PANTHER" id="PTHR21330">
    <property type="entry name" value="E3 SUMO-PROTEIN LIGASE NSE2"/>
    <property type="match status" value="1"/>
</dbReference>
<dbReference type="GO" id="GO:0008270">
    <property type="term" value="F:zinc ion binding"/>
    <property type="evidence" value="ECO:0007669"/>
    <property type="project" value="UniProtKB-KW"/>
</dbReference>
<name>A0A2H1VD27_SPOFR</name>
<reference evidence="15" key="1">
    <citation type="submission" date="2016-07" db="EMBL/GenBank/DDBJ databases">
        <authorList>
            <person name="Bretaudeau A."/>
        </authorList>
    </citation>
    <scope>NUCLEOTIDE SEQUENCE</scope>
    <source>
        <strain evidence="15">Rice</strain>
        <tissue evidence="15">Whole body</tissue>
    </source>
</reference>
<keyword evidence="6" id="KW-0479">Metal-binding</keyword>
<dbReference type="InterPro" id="IPR004181">
    <property type="entry name" value="Znf_MIZ"/>
</dbReference>
<dbReference type="InterPro" id="IPR003613">
    <property type="entry name" value="Ubox_domain"/>
</dbReference>
<keyword evidence="8" id="KW-0833">Ubl conjugation pathway</keyword>
<evidence type="ECO:0000313" key="15">
    <source>
        <dbReference type="EMBL" id="SOQ38701.1"/>
    </source>
</evidence>
<evidence type="ECO:0000313" key="16">
    <source>
        <dbReference type="Proteomes" id="UP000829999"/>
    </source>
</evidence>
<evidence type="ECO:0000256" key="2">
    <source>
        <dbReference type="ARBA" id="ARBA00004718"/>
    </source>
</evidence>
<dbReference type="OrthoDB" id="26899at2759"/>
<sequence length="217" mass="24814">MADNDLADLRKQCITSLYLCTDNVAKYLDSEKEAEFDKLKLCVQQYCTLEAQQDVTIEAMERAKNETDTSNVDTLEERFHAHLSNLAGKRLRVDKHPYMTEFNKRFQKGLESAARNLDESDLAITESQEQYLDPITKRPVTDPVKNSVCGHIYERASIINLISTKPRSKCPVAGCGNRGPITHDHLISDEELKFRMTITKHSTMIQERSIMNLDETM</sequence>
<gene>
    <name evidence="17" type="primary">LOC118282271</name>
    <name evidence="15" type="ORF">SFRICE_001730</name>
</gene>
<keyword evidence="9" id="KW-0862">Zinc</keyword>
<dbReference type="InterPro" id="IPR026846">
    <property type="entry name" value="Nse2(Mms21)"/>
</dbReference>
<dbReference type="UniPathway" id="UPA00886"/>
<evidence type="ECO:0000256" key="4">
    <source>
        <dbReference type="ARBA" id="ARBA00020923"/>
    </source>
</evidence>
<feature type="domain" description="SP-RING-type" evidence="14">
    <location>
        <begin position="118"/>
        <end position="201"/>
    </location>
</feature>
<evidence type="ECO:0000256" key="12">
    <source>
        <dbReference type="ARBA" id="ARBA00032533"/>
    </source>
</evidence>
<dbReference type="GO" id="GO:0004842">
    <property type="term" value="F:ubiquitin-protein transferase activity"/>
    <property type="evidence" value="ECO:0007669"/>
    <property type="project" value="InterPro"/>
</dbReference>
<evidence type="ECO:0000256" key="10">
    <source>
        <dbReference type="ARBA" id="ARBA00023242"/>
    </source>
</evidence>
<dbReference type="Proteomes" id="UP000829999">
    <property type="component" value="Chromosome 20"/>
</dbReference>
<dbReference type="SUPFAM" id="SSF57850">
    <property type="entry name" value="RING/U-box"/>
    <property type="match status" value="1"/>
</dbReference>
<evidence type="ECO:0000256" key="9">
    <source>
        <dbReference type="ARBA" id="ARBA00022833"/>
    </source>
</evidence>
<protein>
    <recommendedName>
        <fullName evidence="4">E3 SUMO-protein ligase NSE2</fullName>
    </recommendedName>
    <alternativeName>
        <fullName evidence="11">E3 SUMO-protein transferase NSE2</fullName>
    </alternativeName>
    <alternativeName>
        <fullName evidence="12">Non-structural maintenance of chromosomes element 2 homolog</fullName>
    </alternativeName>
</protein>
<evidence type="ECO:0000256" key="5">
    <source>
        <dbReference type="ARBA" id="ARBA00022679"/>
    </source>
</evidence>
<dbReference type="Gene3D" id="3.30.40.10">
    <property type="entry name" value="Zinc/RING finger domain, C3HC4 (zinc finger)"/>
    <property type="match status" value="1"/>
</dbReference>
<dbReference type="RefSeq" id="XP_035459154.1">
    <property type="nucleotide sequence ID" value="XM_035603261.2"/>
</dbReference>
<dbReference type="CDD" id="cd16651">
    <property type="entry name" value="SPL-RING_NSE2"/>
    <property type="match status" value="1"/>
</dbReference>
<evidence type="ECO:0000256" key="13">
    <source>
        <dbReference type="PROSITE-ProRule" id="PRU00452"/>
    </source>
</evidence>
<keyword evidence="7 13" id="KW-0863">Zinc-finger</keyword>
<evidence type="ECO:0000256" key="1">
    <source>
        <dbReference type="ARBA" id="ARBA00004123"/>
    </source>
</evidence>
<comment type="pathway">
    <text evidence="2">Protein modification; protein sumoylation.</text>
</comment>
<evidence type="ECO:0000256" key="3">
    <source>
        <dbReference type="ARBA" id="ARBA00008212"/>
    </source>
</evidence>
<evidence type="ECO:0000259" key="14">
    <source>
        <dbReference type="PROSITE" id="PS51044"/>
    </source>
</evidence>
<evidence type="ECO:0000256" key="8">
    <source>
        <dbReference type="ARBA" id="ARBA00022786"/>
    </source>
</evidence>
<keyword evidence="10" id="KW-0539">Nucleus</keyword>
<organism evidence="15">
    <name type="scientific">Spodoptera frugiperda</name>
    <name type="common">Fall armyworm</name>
    <dbReference type="NCBI Taxonomy" id="7108"/>
    <lineage>
        <taxon>Eukaryota</taxon>
        <taxon>Metazoa</taxon>
        <taxon>Ecdysozoa</taxon>
        <taxon>Arthropoda</taxon>
        <taxon>Hexapoda</taxon>
        <taxon>Insecta</taxon>
        <taxon>Pterygota</taxon>
        <taxon>Neoptera</taxon>
        <taxon>Endopterygota</taxon>
        <taxon>Lepidoptera</taxon>
        <taxon>Glossata</taxon>
        <taxon>Ditrysia</taxon>
        <taxon>Noctuoidea</taxon>
        <taxon>Noctuidae</taxon>
        <taxon>Amphipyrinae</taxon>
        <taxon>Spodoptera</taxon>
    </lineage>
</organism>
<dbReference type="PROSITE" id="PS51044">
    <property type="entry name" value="ZF_SP_RING"/>
    <property type="match status" value="1"/>
</dbReference>
<comment type="subcellular location">
    <subcellularLocation>
        <location evidence="1">Nucleus</location>
    </subcellularLocation>
</comment>
<evidence type="ECO:0000313" key="17">
    <source>
        <dbReference type="RefSeq" id="XP_035459154.1"/>
    </source>
</evidence>
<dbReference type="PANTHER" id="PTHR21330:SF1">
    <property type="entry name" value="E3 SUMO-PROTEIN LIGASE NSE2"/>
    <property type="match status" value="1"/>
</dbReference>
<keyword evidence="5" id="KW-0808">Transferase</keyword>
<keyword evidence="16" id="KW-1185">Reference proteome</keyword>
<dbReference type="GO" id="GO:0061665">
    <property type="term" value="F:SUMO ligase activity"/>
    <property type="evidence" value="ECO:0007669"/>
    <property type="project" value="TreeGrafter"/>
</dbReference>
<reference evidence="17" key="2">
    <citation type="submission" date="2025-04" db="UniProtKB">
        <authorList>
            <consortium name="RefSeq"/>
        </authorList>
    </citation>
    <scope>IDENTIFICATION</scope>
    <source>
        <tissue evidence="17">Whole larval tissue</tissue>
    </source>
</reference>
<dbReference type="GO" id="GO:0005634">
    <property type="term" value="C:nucleus"/>
    <property type="evidence" value="ECO:0007669"/>
    <property type="project" value="UniProtKB-SubCell"/>
</dbReference>
<dbReference type="GO" id="GO:0016925">
    <property type="term" value="P:protein sumoylation"/>
    <property type="evidence" value="ECO:0007669"/>
    <property type="project" value="UniProtKB-UniPathway"/>
</dbReference>
<evidence type="ECO:0000256" key="6">
    <source>
        <dbReference type="ARBA" id="ARBA00022723"/>
    </source>
</evidence>
<dbReference type="GeneID" id="118282271"/>
<proteinExistence type="inferred from homology"/>
<comment type="similarity">
    <text evidence="3">Belongs to the NSE2 family.</text>
</comment>
<dbReference type="EMBL" id="ODYU01001879">
    <property type="protein sequence ID" value="SOQ38701.1"/>
    <property type="molecule type" value="Genomic_DNA"/>
</dbReference>
<dbReference type="GO" id="GO:0030915">
    <property type="term" value="C:Smc5-Smc6 complex"/>
    <property type="evidence" value="ECO:0007669"/>
    <property type="project" value="InterPro"/>
</dbReference>
<dbReference type="SMART" id="SM00504">
    <property type="entry name" value="Ubox"/>
    <property type="match status" value="1"/>
</dbReference>
<dbReference type="InterPro" id="IPR013083">
    <property type="entry name" value="Znf_RING/FYVE/PHD"/>
</dbReference>
<dbReference type="GO" id="GO:0016567">
    <property type="term" value="P:protein ubiquitination"/>
    <property type="evidence" value="ECO:0007669"/>
    <property type="project" value="InterPro"/>
</dbReference>
<evidence type="ECO:0000256" key="11">
    <source>
        <dbReference type="ARBA" id="ARBA00031731"/>
    </source>
</evidence>
<dbReference type="Pfam" id="PF11789">
    <property type="entry name" value="zf-Nse"/>
    <property type="match status" value="1"/>
</dbReference>
<dbReference type="GO" id="GO:0000724">
    <property type="term" value="P:double-strand break repair via homologous recombination"/>
    <property type="evidence" value="ECO:0007669"/>
    <property type="project" value="InterPro"/>
</dbReference>
<dbReference type="AlphaFoldDB" id="A0A2H1VD27"/>